<evidence type="ECO:0000313" key="1">
    <source>
        <dbReference type="EMBL" id="KAF2690816.1"/>
    </source>
</evidence>
<reference evidence="1" key="1">
    <citation type="journal article" date="2020" name="Stud. Mycol.">
        <title>101 Dothideomycetes genomes: a test case for predicting lifestyles and emergence of pathogens.</title>
        <authorList>
            <person name="Haridas S."/>
            <person name="Albert R."/>
            <person name="Binder M."/>
            <person name="Bloem J."/>
            <person name="Labutti K."/>
            <person name="Salamov A."/>
            <person name="Andreopoulos B."/>
            <person name="Baker S."/>
            <person name="Barry K."/>
            <person name="Bills G."/>
            <person name="Bluhm B."/>
            <person name="Cannon C."/>
            <person name="Castanera R."/>
            <person name="Culley D."/>
            <person name="Daum C."/>
            <person name="Ezra D."/>
            <person name="Gonzalez J."/>
            <person name="Henrissat B."/>
            <person name="Kuo A."/>
            <person name="Liang C."/>
            <person name="Lipzen A."/>
            <person name="Lutzoni F."/>
            <person name="Magnuson J."/>
            <person name="Mondo S."/>
            <person name="Nolan M."/>
            <person name="Ohm R."/>
            <person name="Pangilinan J."/>
            <person name="Park H.-J."/>
            <person name="Ramirez L."/>
            <person name="Alfaro M."/>
            <person name="Sun H."/>
            <person name="Tritt A."/>
            <person name="Yoshinaga Y."/>
            <person name="Zwiers L.-H."/>
            <person name="Turgeon B."/>
            <person name="Goodwin S."/>
            <person name="Spatafora J."/>
            <person name="Crous P."/>
            <person name="Grigoriev I."/>
        </authorList>
    </citation>
    <scope>NUCLEOTIDE SEQUENCE</scope>
    <source>
        <strain evidence="1">CBS 122367</strain>
    </source>
</reference>
<gene>
    <name evidence="1" type="ORF">K458DRAFT_382389</name>
</gene>
<dbReference type="EMBL" id="MU005570">
    <property type="protein sequence ID" value="KAF2690816.1"/>
    <property type="molecule type" value="Genomic_DNA"/>
</dbReference>
<organism evidence="1 2">
    <name type="scientific">Lentithecium fluviatile CBS 122367</name>
    <dbReference type="NCBI Taxonomy" id="1168545"/>
    <lineage>
        <taxon>Eukaryota</taxon>
        <taxon>Fungi</taxon>
        <taxon>Dikarya</taxon>
        <taxon>Ascomycota</taxon>
        <taxon>Pezizomycotina</taxon>
        <taxon>Dothideomycetes</taxon>
        <taxon>Pleosporomycetidae</taxon>
        <taxon>Pleosporales</taxon>
        <taxon>Massarineae</taxon>
        <taxon>Lentitheciaceae</taxon>
        <taxon>Lentithecium</taxon>
    </lineage>
</organism>
<proteinExistence type="predicted"/>
<dbReference type="AlphaFoldDB" id="A0A6G1JK02"/>
<dbReference type="Proteomes" id="UP000799291">
    <property type="component" value="Unassembled WGS sequence"/>
</dbReference>
<sequence>MIPDGHLVESSRGVLGSLPLPRSLPGDRCGCSRANERTRSVRQPEIPRLGWLRAVGGDATKIFARLSVMRLRAAAAESLARWPTAGGRVLGAFQLPAGLSTLSSLFSFLSPCAGARGVYDAMPHGYPRLGTSIWQERSPVGAAEIWTYSP</sequence>
<accession>A0A6G1JK02</accession>
<protein>
    <submittedName>
        <fullName evidence="1">Uncharacterized protein</fullName>
    </submittedName>
</protein>
<name>A0A6G1JK02_9PLEO</name>
<keyword evidence="2" id="KW-1185">Reference proteome</keyword>
<evidence type="ECO:0000313" key="2">
    <source>
        <dbReference type="Proteomes" id="UP000799291"/>
    </source>
</evidence>